<keyword evidence="3" id="KW-0472">Membrane</keyword>
<dbReference type="AlphaFoldDB" id="A0A4P6YUF4"/>
<evidence type="ECO:0000256" key="2">
    <source>
        <dbReference type="PIRSR" id="PIRSR605754-1"/>
    </source>
</evidence>
<dbReference type="Pfam" id="PF04203">
    <property type="entry name" value="Sortase"/>
    <property type="match status" value="1"/>
</dbReference>
<sequence>MEKKRRFKIKPLDIVMGTVLIVGLLVLAYPFVTNAMSSFQQTRVVNEYRKKINTMPDAKREGVDKWIREHNRSLRTPDQPIDHGAPANVADPFVSNKKATKNDVTAKAKPNAVKTKVGEVIGVLEVPKIDEVLPIYSGTNVYQLQNGVGLVEGTSIPFKQKGIHSVLAGHRGLPTASVFRYLDKLKKGDYFFVEENGHRYAYKVNDIRIVSPKEATKFEIDKDKNYVSLLTCTPYMVNSHRLVVRGYQVPMPEGVKSGWPWWTPYLIGFLAIILTALARYLYRRHQIKQDISSSG</sequence>
<dbReference type="InterPro" id="IPR005754">
    <property type="entry name" value="Sortase"/>
</dbReference>
<dbReference type="InterPro" id="IPR023365">
    <property type="entry name" value="Sortase_dom-sf"/>
</dbReference>
<dbReference type="NCBIfam" id="NF033745">
    <property type="entry name" value="class_C_sortase"/>
    <property type="match status" value="1"/>
</dbReference>
<evidence type="ECO:0000256" key="3">
    <source>
        <dbReference type="SAM" id="Phobius"/>
    </source>
</evidence>
<dbReference type="Proteomes" id="UP000292886">
    <property type="component" value="Chromosome"/>
</dbReference>
<dbReference type="NCBIfam" id="TIGR01076">
    <property type="entry name" value="sortase_fam"/>
    <property type="match status" value="1"/>
</dbReference>
<protein>
    <submittedName>
        <fullName evidence="4">Class C sortase</fullName>
    </submittedName>
</protein>
<evidence type="ECO:0000313" key="5">
    <source>
        <dbReference type="Proteomes" id="UP000292886"/>
    </source>
</evidence>
<dbReference type="InterPro" id="IPR042002">
    <property type="entry name" value="Sortase_C"/>
</dbReference>
<dbReference type="GO" id="GO:0016787">
    <property type="term" value="F:hydrolase activity"/>
    <property type="evidence" value="ECO:0007669"/>
    <property type="project" value="UniProtKB-KW"/>
</dbReference>
<feature type="transmembrane region" description="Helical" evidence="3">
    <location>
        <begin position="259"/>
        <end position="282"/>
    </location>
</feature>
<accession>A0A4P6YUF4</accession>
<dbReference type="RefSeq" id="WP_133363447.1">
    <property type="nucleotide sequence ID" value="NZ_CP037940.1"/>
</dbReference>
<keyword evidence="3" id="KW-1133">Transmembrane helix</keyword>
<feature type="active site" description="Acyl-thioester intermediate" evidence="2">
    <location>
        <position position="232"/>
    </location>
</feature>
<proteinExistence type="predicted"/>
<dbReference type="OrthoDB" id="1648028at2"/>
<evidence type="ECO:0000313" key="4">
    <source>
        <dbReference type="EMBL" id="QBO36370.1"/>
    </source>
</evidence>
<feature type="transmembrane region" description="Helical" evidence="3">
    <location>
        <begin position="12"/>
        <end position="32"/>
    </location>
</feature>
<organism evidence="4 5">
    <name type="scientific">Periweissella cryptocerci</name>
    <dbReference type="NCBI Taxonomy" id="2506420"/>
    <lineage>
        <taxon>Bacteria</taxon>
        <taxon>Bacillati</taxon>
        <taxon>Bacillota</taxon>
        <taxon>Bacilli</taxon>
        <taxon>Lactobacillales</taxon>
        <taxon>Lactobacillaceae</taxon>
        <taxon>Periweissella</taxon>
    </lineage>
</organism>
<dbReference type="Gene3D" id="2.40.260.10">
    <property type="entry name" value="Sortase"/>
    <property type="match status" value="1"/>
</dbReference>
<keyword evidence="3" id="KW-0812">Transmembrane</keyword>
<gene>
    <name evidence="4" type="ORF">EQG49_07790</name>
</gene>
<evidence type="ECO:0000256" key="1">
    <source>
        <dbReference type="ARBA" id="ARBA00022801"/>
    </source>
</evidence>
<name>A0A4P6YUF4_9LACO</name>
<dbReference type="SUPFAM" id="SSF63817">
    <property type="entry name" value="Sortase"/>
    <property type="match status" value="1"/>
</dbReference>
<feature type="active site" description="Proton donor/acceptor" evidence="2">
    <location>
        <position position="170"/>
    </location>
</feature>
<dbReference type="EMBL" id="CP037940">
    <property type="protein sequence ID" value="QBO36370.1"/>
    <property type="molecule type" value="Genomic_DNA"/>
</dbReference>
<reference evidence="5" key="1">
    <citation type="submission" date="2019-03" db="EMBL/GenBank/DDBJ databases">
        <title>Weissella sp. 26KH-42 Genome sequencing.</title>
        <authorList>
            <person name="Heo J."/>
            <person name="Kim S.-J."/>
            <person name="Kim J.-S."/>
            <person name="Hong S.-B."/>
            <person name="Kwon S.-W."/>
        </authorList>
    </citation>
    <scope>NUCLEOTIDE SEQUENCE [LARGE SCALE GENOMIC DNA]</scope>
    <source>
        <strain evidence="5">26KH-42</strain>
    </source>
</reference>
<keyword evidence="1" id="KW-0378">Hydrolase</keyword>
<dbReference type="CDD" id="cd05827">
    <property type="entry name" value="Sortase_C"/>
    <property type="match status" value="1"/>
</dbReference>
<keyword evidence="5" id="KW-1185">Reference proteome</keyword>
<dbReference type="KEGG" id="wei:EQG49_07790"/>